<sequence>MYGELVQRNQLRYIRRVQRRVEHRFTDVFRLAINRVVQ</sequence>
<organism evidence="1 2">
    <name type="scientific">Serratia plymuthica S13</name>
    <dbReference type="NCBI Taxonomy" id="1348660"/>
    <lineage>
        <taxon>Bacteria</taxon>
        <taxon>Pseudomonadati</taxon>
        <taxon>Pseudomonadota</taxon>
        <taxon>Gammaproteobacteria</taxon>
        <taxon>Enterobacterales</taxon>
        <taxon>Yersiniaceae</taxon>
        <taxon>Serratia</taxon>
    </lineage>
</organism>
<reference evidence="1 2" key="1">
    <citation type="journal article" date="2013" name="Genome Announc.">
        <title>Genome Sequence of Serratia plymuthica Strain S13, an Endophyte with Germination- and Plant-Growth-Promoting Activity from the Flower of Styrian Oil Pumpkin.</title>
        <authorList>
            <person name="Muller H."/>
            <person name="Furnkranz M."/>
            <person name="Grube M."/>
            <person name="Berg G."/>
        </authorList>
    </citation>
    <scope>NUCLEOTIDE SEQUENCE [LARGE SCALE GENOMIC DNA]</scope>
    <source>
        <strain evidence="1">S13</strain>
    </source>
</reference>
<dbReference type="EMBL" id="CP006566">
    <property type="protein sequence ID" value="AGP46848.1"/>
    <property type="molecule type" value="Genomic_DNA"/>
</dbReference>
<protein>
    <submittedName>
        <fullName evidence="1">Uncharacterized protein</fullName>
    </submittedName>
</protein>
<dbReference type="AlphaFoldDB" id="S4YVD3"/>
<accession>S4YVD3</accession>
<gene>
    <name evidence="1" type="ORF">M621_05645</name>
</gene>
<proteinExistence type="predicted"/>
<evidence type="ECO:0000313" key="1">
    <source>
        <dbReference type="EMBL" id="AGP46848.1"/>
    </source>
</evidence>
<dbReference type="HOGENOM" id="CLU_219469_0_0_6"/>
<dbReference type="Proteomes" id="UP000014900">
    <property type="component" value="Chromosome"/>
</dbReference>
<name>S4YVD3_SERPL</name>
<dbReference type="KEGG" id="sry:M621_05645"/>
<evidence type="ECO:0000313" key="2">
    <source>
        <dbReference type="Proteomes" id="UP000014900"/>
    </source>
</evidence>